<evidence type="ECO:0000313" key="3">
    <source>
        <dbReference type="Proteomes" id="UP000281771"/>
    </source>
</evidence>
<dbReference type="Gene3D" id="1.10.287.1080">
    <property type="entry name" value="MazG-like"/>
    <property type="match status" value="1"/>
</dbReference>
<dbReference type="InterPro" id="IPR004518">
    <property type="entry name" value="MazG-like_dom"/>
</dbReference>
<evidence type="ECO:0000313" key="2">
    <source>
        <dbReference type="EMBL" id="RRD32269.1"/>
    </source>
</evidence>
<reference evidence="2 3" key="1">
    <citation type="submission" date="2018-11" db="EMBL/GenBank/DDBJ databases">
        <title>Genomes From Bacteria Associated with the Canine Oral Cavity: a Test Case for Automated Genome-Based Taxonomic Assignment.</title>
        <authorList>
            <person name="Coil D.A."/>
            <person name="Jospin G."/>
            <person name="Darling A.E."/>
            <person name="Wallis C."/>
            <person name="Davis I.J."/>
            <person name="Harris S."/>
            <person name="Eisen J.A."/>
            <person name="Holcombe L.J."/>
            <person name="O'Flynn C."/>
        </authorList>
    </citation>
    <scope>NUCLEOTIDE SEQUENCE [LARGE SCALE GENOMIC DNA]</scope>
    <source>
        <strain evidence="2 3">OH4621_COT-116</strain>
    </source>
</reference>
<dbReference type="AlphaFoldDB" id="A0A3P1VDH1"/>
<keyword evidence="2" id="KW-0378">Hydrolase</keyword>
<organism evidence="2 3">
    <name type="scientific">Streptococcus minor</name>
    <dbReference type="NCBI Taxonomy" id="229549"/>
    <lineage>
        <taxon>Bacteria</taxon>
        <taxon>Bacillati</taxon>
        <taxon>Bacillota</taxon>
        <taxon>Bacilli</taxon>
        <taxon>Lactobacillales</taxon>
        <taxon>Streptococcaceae</taxon>
        <taxon>Streptococcus</taxon>
    </lineage>
</organism>
<comment type="caution">
    <text evidence="2">The sequence shown here is derived from an EMBL/GenBank/DDBJ whole genome shotgun (WGS) entry which is preliminary data.</text>
</comment>
<dbReference type="Proteomes" id="UP000281771">
    <property type="component" value="Unassembled WGS sequence"/>
</dbReference>
<evidence type="ECO:0000259" key="1">
    <source>
        <dbReference type="Pfam" id="PF03819"/>
    </source>
</evidence>
<accession>A0A3P1VDH1</accession>
<dbReference type="GO" id="GO:0016787">
    <property type="term" value="F:hydrolase activity"/>
    <property type="evidence" value="ECO:0007669"/>
    <property type="project" value="UniProtKB-KW"/>
</dbReference>
<proteinExistence type="predicted"/>
<dbReference type="EMBL" id="RQZA01000001">
    <property type="protein sequence ID" value="RRD32269.1"/>
    <property type="molecule type" value="Genomic_DNA"/>
</dbReference>
<name>A0A3P1VDH1_9STRE</name>
<feature type="domain" description="NTP pyrophosphohydrolase MazG-like" evidence="1">
    <location>
        <begin position="25"/>
        <end position="86"/>
    </location>
</feature>
<dbReference type="RefSeq" id="WP_124775190.1">
    <property type="nucleotide sequence ID" value="NZ_RQZA01000001.1"/>
</dbReference>
<protein>
    <submittedName>
        <fullName evidence="2">Nucleotide pyrophosphohydrolase</fullName>
    </submittedName>
</protein>
<dbReference type="SUPFAM" id="SSF101386">
    <property type="entry name" value="all-alpha NTP pyrophosphatases"/>
    <property type="match status" value="1"/>
</dbReference>
<gene>
    <name evidence="2" type="ORF">EII38_00605</name>
</gene>
<dbReference type="STRING" id="1123309.GCA_000377005_01346"/>
<dbReference type="Pfam" id="PF03819">
    <property type="entry name" value="MazG"/>
    <property type="match status" value="1"/>
</dbReference>
<keyword evidence="3" id="KW-1185">Reference proteome</keyword>
<sequence length="112" mass="12660">MQVNMTDLQEYLAQHYAIHSNGVETSLFMKLVEEVGEVAEVLNQRSGRKAKDKDDLDQELATEIADIIHYAVALAAINGLNLTETILEKDKRASIKYNHTMNLADFIQNKLQ</sequence>